<keyword evidence="12 16" id="KW-0560">Oxidoreductase</keyword>
<evidence type="ECO:0000256" key="11">
    <source>
        <dbReference type="ARBA" id="ARBA00022984"/>
    </source>
</evidence>
<accession>A0A1V4IKM1</accession>
<dbReference type="GO" id="GO:0009252">
    <property type="term" value="P:peptidoglycan biosynthetic process"/>
    <property type="evidence" value="ECO:0007669"/>
    <property type="project" value="UniProtKB-UniRule"/>
</dbReference>
<keyword evidence="5 16" id="KW-0963">Cytoplasm</keyword>
<feature type="active site" evidence="16">
    <location>
        <position position="296"/>
    </location>
</feature>
<organism evidence="18 19">
    <name type="scientific">Clostridium oryzae</name>
    <dbReference type="NCBI Taxonomy" id="1450648"/>
    <lineage>
        <taxon>Bacteria</taxon>
        <taxon>Bacillati</taxon>
        <taxon>Bacillota</taxon>
        <taxon>Clostridia</taxon>
        <taxon>Eubacteriales</taxon>
        <taxon>Clostridiaceae</taxon>
        <taxon>Clostridium</taxon>
    </lineage>
</organism>
<feature type="active site" evidence="16">
    <location>
        <position position="176"/>
    </location>
</feature>
<dbReference type="GO" id="GO:0005829">
    <property type="term" value="C:cytosol"/>
    <property type="evidence" value="ECO:0007669"/>
    <property type="project" value="TreeGrafter"/>
</dbReference>
<dbReference type="InterPro" id="IPR003170">
    <property type="entry name" value="MurB"/>
</dbReference>
<dbReference type="Pfam" id="PF01565">
    <property type="entry name" value="FAD_binding_4"/>
    <property type="match status" value="1"/>
</dbReference>
<comment type="function">
    <text evidence="2 16">Cell wall formation.</text>
</comment>
<keyword evidence="9 16" id="KW-0521">NADP</keyword>
<keyword evidence="10 16" id="KW-0133">Cell shape</keyword>
<dbReference type="GO" id="GO:0071949">
    <property type="term" value="F:FAD binding"/>
    <property type="evidence" value="ECO:0007669"/>
    <property type="project" value="InterPro"/>
</dbReference>
<dbReference type="InterPro" id="IPR016167">
    <property type="entry name" value="FAD-bd_PCMH_sub1"/>
</dbReference>
<dbReference type="HAMAP" id="MF_00037">
    <property type="entry name" value="MurB"/>
    <property type="match status" value="1"/>
</dbReference>
<evidence type="ECO:0000313" key="18">
    <source>
        <dbReference type="EMBL" id="OPJ60409.1"/>
    </source>
</evidence>
<keyword evidence="14 16" id="KW-0961">Cell wall biogenesis/degradation</keyword>
<evidence type="ECO:0000256" key="10">
    <source>
        <dbReference type="ARBA" id="ARBA00022960"/>
    </source>
</evidence>
<evidence type="ECO:0000256" key="4">
    <source>
        <dbReference type="ARBA" id="ARBA00004752"/>
    </source>
</evidence>
<dbReference type="NCBIfam" id="NF010480">
    <property type="entry name" value="PRK13905.1"/>
    <property type="match status" value="1"/>
</dbReference>
<keyword evidence="7 16" id="KW-0285">Flavoprotein</keyword>
<comment type="pathway">
    <text evidence="4 16">Cell wall biogenesis; peptidoglycan biosynthesis.</text>
</comment>
<comment type="cofactor">
    <cofactor evidence="1 16">
        <name>FAD</name>
        <dbReference type="ChEBI" id="CHEBI:57692"/>
    </cofactor>
</comment>
<dbReference type="GO" id="GO:0008360">
    <property type="term" value="P:regulation of cell shape"/>
    <property type="evidence" value="ECO:0007669"/>
    <property type="project" value="UniProtKB-KW"/>
</dbReference>
<dbReference type="UniPathway" id="UPA00219"/>
<dbReference type="NCBIfam" id="TIGR00179">
    <property type="entry name" value="murB"/>
    <property type="match status" value="1"/>
</dbReference>
<dbReference type="Gene3D" id="3.90.78.10">
    <property type="entry name" value="UDP-N-acetylenolpyruvoylglucosamine reductase, C-terminal domain"/>
    <property type="match status" value="1"/>
</dbReference>
<dbReference type="PANTHER" id="PTHR21071">
    <property type="entry name" value="UDP-N-ACETYLENOLPYRUVOYLGLUCOSAMINE REDUCTASE"/>
    <property type="match status" value="1"/>
</dbReference>
<dbReference type="GO" id="GO:0071555">
    <property type="term" value="P:cell wall organization"/>
    <property type="evidence" value="ECO:0007669"/>
    <property type="project" value="UniProtKB-KW"/>
</dbReference>
<dbReference type="PROSITE" id="PS51387">
    <property type="entry name" value="FAD_PCMH"/>
    <property type="match status" value="1"/>
</dbReference>
<evidence type="ECO:0000256" key="15">
    <source>
        <dbReference type="ARBA" id="ARBA00048914"/>
    </source>
</evidence>
<dbReference type="InterPro" id="IPR016166">
    <property type="entry name" value="FAD-bd_PCMH"/>
</dbReference>
<sequence>MNIEKLAARLETILDKKNIKINEPMSKHTTFRVGGNAKVLVLPSSIKEMMSVIELLKQENIDYIVIGNGSNLIVSDEGYDGVIIKTSKLNSIKVYGNIIEADCGAFISSISKIALENHLSGIECLSGIPGTIGGAVTMNAGAYNVEIKDVIYYTYVLNESGKIVKMTKDDLMLSYRKSILQNSNNILLSAALMLKPDCHEAIHSKMIEIQSKRVSTQPLNYPNAGSIFKRISGQPVGAIIENAGLKNTAIGGAKVSEKHANFIINTGNATAADIINLIKFVKKTVKNKANIDLETEVKIIY</sequence>
<dbReference type="InterPro" id="IPR016169">
    <property type="entry name" value="FAD-bd_PCMH_sub2"/>
</dbReference>
<dbReference type="SUPFAM" id="SSF56176">
    <property type="entry name" value="FAD-binding/transporter-associated domain-like"/>
    <property type="match status" value="1"/>
</dbReference>
<comment type="subcellular location">
    <subcellularLocation>
        <location evidence="3 16">Cytoplasm</location>
    </subcellularLocation>
</comment>
<gene>
    <name evidence="18" type="primary">murB_2</name>
    <name evidence="16" type="synonym">murB</name>
    <name evidence="18" type="ORF">CLORY_28620</name>
</gene>
<keyword evidence="13 16" id="KW-0131">Cell cycle</keyword>
<protein>
    <recommendedName>
        <fullName evidence="16">UDP-N-acetylenolpyruvoylglucosamine reductase</fullName>
        <ecNumber evidence="16">1.3.1.98</ecNumber>
    </recommendedName>
    <alternativeName>
        <fullName evidence="16">UDP-N-acetylmuramate dehydrogenase</fullName>
    </alternativeName>
</protein>
<comment type="catalytic activity">
    <reaction evidence="15 16">
        <text>UDP-N-acetyl-alpha-D-muramate + NADP(+) = UDP-N-acetyl-3-O-(1-carboxyvinyl)-alpha-D-glucosamine + NADPH + H(+)</text>
        <dbReference type="Rhea" id="RHEA:12248"/>
        <dbReference type="ChEBI" id="CHEBI:15378"/>
        <dbReference type="ChEBI" id="CHEBI:57783"/>
        <dbReference type="ChEBI" id="CHEBI:58349"/>
        <dbReference type="ChEBI" id="CHEBI:68483"/>
        <dbReference type="ChEBI" id="CHEBI:70757"/>
        <dbReference type="EC" id="1.3.1.98"/>
    </reaction>
</comment>
<dbReference type="STRING" id="1450648.CLORY_28620"/>
<dbReference type="Pfam" id="PF02873">
    <property type="entry name" value="MurB_C"/>
    <property type="match status" value="1"/>
</dbReference>
<dbReference type="PANTHER" id="PTHR21071:SF4">
    <property type="entry name" value="UDP-N-ACETYLENOLPYRUVOYLGLUCOSAMINE REDUCTASE"/>
    <property type="match status" value="1"/>
</dbReference>
<feature type="domain" description="FAD-binding PCMH-type" evidence="17">
    <location>
        <begin position="33"/>
        <end position="197"/>
    </location>
</feature>
<evidence type="ECO:0000256" key="5">
    <source>
        <dbReference type="ARBA" id="ARBA00022490"/>
    </source>
</evidence>
<dbReference type="InterPro" id="IPR006094">
    <property type="entry name" value="Oxid_FAD_bind_N"/>
</dbReference>
<keyword evidence="19" id="KW-1185">Reference proteome</keyword>
<dbReference type="SUPFAM" id="SSF56194">
    <property type="entry name" value="Uridine diphospho-N-Acetylenolpyruvylglucosamine reductase, MurB, C-terminal domain"/>
    <property type="match status" value="1"/>
</dbReference>
<dbReference type="GO" id="GO:0008762">
    <property type="term" value="F:UDP-N-acetylmuramate dehydrogenase activity"/>
    <property type="evidence" value="ECO:0007669"/>
    <property type="project" value="UniProtKB-UniRule"/>
</dbReference>
<keyword evidence="6 16" id="KW-0132">Cell division</keyword>
<evidence type="ECO:0000256" key="6">
    <source>
        <dbReference type="ARBA" id="ARBA00022618"/>
    </source>
</evidence>
<dbReference type="OrthoDB" id="9804753at2"/>
<evidence type="ECO:0000259" key="17">
    <source>
        <dbReference type="PROSITE" id="PS51387"/>
    </source>
</evidence>
<evidence type="ECO:0000256" key="14">
    <source>
        <dbReference type="ARBA" id="ARBA00023316"/>
    </source>
</evidence>
<evidence type="ECO:0000256" key="3">
    <source>
        <dbReference type="ARBA" id="ARBA00004496"/>
    </source>
</evidence>
<evidence type="ECO:0000256" key="7">
    <source>
        <dbReference type="ARBA" id="ARBA00022630"/>
    </source>
</evidence>
<name>A0A1V4IKM1_9CLOT</name>
<proteinExistence type="inferred from homology"/>
<evidence type="ECO:0000256" key="1">
    <source>
        <dbReference type="ARBA" id="ARBA00001974"/>
    </source>
</evidence>
<dbReference type="EMBL" id="MZGV01000032">
    <property type="protein sequence ID" value="OPJ60409.1"/>
    <property type="molecule type" value="Genomic_DNA"/>
</dbReference>
<keyword evidence="8 16" id="KW-0274">FAD</keyword>
<evidence type="ECO:0000313" key="19">
    <source>
        <dbReference type="Proteomes" id="UP000190080"/>
    </source>
</evidence>
<dbReference type="EC" id="1.3.1.98" evidence="16"/>
<evidence type="ECO:0000256" key="9">
    <source>
        <dbReference type="ARBA" id="ARBA00022857"/>
    </source>
</evidence>
<dbReference type="InterPro" id="IPR036635">
    <property type="entry name" value="MurB_C_sf"/>
</dbReference>
<feature type="active site" description="Proton donor" evidence="16">
    <location>
        <position position="226"/>
    </location>
</feature>
<evidence type="ECO:0000256" key="8">
    <source>
        <dbReference type="ARBA" id="ARBA00022827"/>
    </source>
</evidence>
<reference evidence="18 19" key="1">
    <citation type="submission" date="2017-03" db="EMBL/GenBank/DDBJ databases">
        <title>Genome sequence of Clostridium oryzae DSM 28571.</title>
        <authorList>
            <person name="Poehlein A."/>
            <person name="Daniel R."/>
        </authorList>
    </citation>
    <scope>NUCLEOTIDE SEQUENCE [LARGE SCALE GENOMIC DNA]</scope>
    <source>
        <strain evidence="18 19">DSM 28571</strain>
    </source>
</reference>
<dbReference type="Gene3D" id="3.30.465.10">
    <property type="match status" value="1"/>
</dbReference>
<evidence type="ECO:0000256" key="16">
    <source>
        <dbReference type="HAMAP-Rule" id="MF_00037"/>
    </source>
</evidence>
<dbReference type="GO" id="GO:0051301">
    <property type="term" value="P:cell division"/>
    <property type="evidence" value="ECO:0007669"/>
    <property type="project" value="UniProtKB-KW"/>
</dbReference>
<evidence type="ECO:0000256" key="13">
    <source>
        <dbReference type="ARBA" id="ARBA00023306"/>
    </source>
</evidence>
<dbReference type="Gene3D" id="3.30.43.10">
    <property type="entry name" value="Uridine Diphospho-n-acetylenolpyruvylglucosamine Reductase, domain 2"/>
    <property type="match status" value="1"/>
</dbReference>
<evidence type="ECO:0000256" key="2">
    <source>
        <dbReference type="ARBA" id="ARBA00003921"/>
    </source>
</evidence>
<dbReference type="InterPro" id="IPR011601">
    <property type="entry name" value="MurB_C"/>
</dbReference>
<dbReference type="AlphaFoldDB" id="A0A1V4IKM1"/>
<comment type="caution">
    <text evidence="18">The sequence shown here is derived from an EMBL/GenBank/DDBJ whole genome shotgun (WGS) entry which is preliminary data.</text>
</comment>
<dbReference type="RefSeq" id="WP_139376046.1">
    <property type="nucleotide sequence ID" value="NZ_MZGV01000032.1"/>
</dbReference>
<dbReference type="InterPro" id="IPR036318">
    <property type="entry name" value="FAD-bd_PCMH-like_sf"/>
</dbReference>
<evidence type="ECO:0000256" key="12">
    <source>
        <dbReference type="ARBA" id="ARBA00023002"/>
    </source>
</evidence>
<keyword evidence="11 16" id="KW-0573">Peptidoglycan synthesis</keyword>
<comment type="similarity">
    <text evidence="16">Belongs to the MurB family.</text>
</comment>
<dbReference type="Proteomes" id="UP000190080">
    <property type="component" value="Unassembled WGS sequence"/>
</dbReference>